<organism evidence="2 3">
    <name type="scientific">Pythium insidiosum</name>
    <name type="common">Pythiosis disease agent</name>
    <dbReference type="NCBI Taxonomy" id="114742"/>
    <lineage>
        <taxon>Eukaryota</taxon>
        <taxon>Sar</taxon>
        <taxon>Stramenopiles</taxon>
        <taxon>Oomycota</taxon>
        <taxon>Peronosporomycetes</taxon>
        <taxon>Pythiales</taxon>
        <taxon>Pythiaceae</taxon>
        <taxon>Pythium</taxon>
    </lineage>
</organism>
<dbReference type="AlphaFoldDB" id="A0AAD5LEJ1"/>
<keyword evidence="3" id="KW-1185">Reference proteome</keyword>
<dbReference type="Proteomes" id="UP001209570">
    <property type="component" value="Unassembled WGS sequence"/>
</dbReference>
<evidence type="ECO:0000313" key="2">
    <source>
        <dbReference type="EMBL" id="KAJ0395756.1"/>
    </source>
</evidence>
<dbReference type="EMBL" id="JAKCXM010000326">
    <property type="protein sequence ID" value="KAJ0395756.1"/>
    <property type="molecule type" value="Genomic_DNA"/>
</dbReference>
<sequence>MPTPQLAIELDLGFLDPALFACDPALDAAFPPKPLPPTGAEPSAVPIPIPIPMVDSPGVLDGCDLLDAEFWTGVIAMEQGHSMELAMPCTPRKRGDGRVPRAPGRHTAASAGGRGQRKVRKPQRVRRRTCEQRVRERKQKKQKEERFLQLREELLLAVRHLRRVLLLQIVKRYARGLPVAGQGHGHGALEPSLLAFMWNTTTQLLHHMQAFTSQNRDKLRERIVETMANASLSAFAGVGP</sequence>
<reference evidence="2" key="1">
    <citation type="submission" date="2021-12" db="EMBL/GenBank/DDBJ databases">
        <title>Prjna785345.</title>
        <authorList>
            <person name="Rujirawat T."/>
            <person name="Krajaejun T."/>
        </authorList>
    </citation>
    <scope>NUCLEOTIDE SEQUENCE</scope>
    <source>
        <strain evidence="2">Pi057C3</strain>
    </source>
</reference>
<evidence type="ECO:0000256" key="1">
    <source>
        <dbReference type="SAM" id="MobiDB-lite"/>
    </source>
</evidence>
<feature type="region of interest" description="Disordered" evidence="1">
    <location>
        <begin position="88"/>
        <end position="127"/>
    </location>
</feature>
<gene>
    <name evidence="2" type="ORF">P43SY_005673</name>
</gene>
<feature type="compositionally biased region" description="Basic residues" evidence="1">
    <location>
        <begin position="115"/>
        <end position="127"/>
    </location>
</feature>
<evidence type="ECO:0000313" key="3">
    <source>
        <dbReference type="Proteomes" id="UP001209570"/>
    </source>
</evidence>
<comment type="caution">
    <text evidence="2">The sequence shown here is derived from an EMBL/GenBank/DDBJ whole genome shotgun (WGS) entry which is preliminary data.</text>
</comment>
<accession>A0AAD5LEJ1</accession>
<proteinExistence type="predicted"/>
<name>A0AAD5LEJ1_PYTIN</name>
<protein>
    <submittedName>
        <fullName evidence="2">Uncharacterized protein</fullName>
    </submittedName>
</protein>